<evidence type="ECO:0000313" key="2">
    <source>
        <dbReference type="Proteomes" id="UP000268007"/>
    </source>
</evidence>
<comment type="caution">
    <text evidence="1">The sequence shown here is derived from an EMBL/GenBank/DDBJ whole genome shotgun (WGS) entry which is preliminary data.</text>
</comment>
<accession>A0A495J5E7</accession>
<gene>
    <name evidence="1" type="ORF">BDD43_4156</name>
</gene>
<dbReference type="AlphaFoldDB" id="A0A495J5E7"/>
<keyword evidence="2" id="KW-1185">Reference proteome</keyword>
<dbReference type="Proteomes" id="UP000268007">
    <property type="component" value="Unassembled WGS sequence"/>
</dbReference>
<sequence>MKIRTILLLLLMLLIAVAQGEGLLQKLDREAFYAAIKSEKVEVINNQLLVLNTSSAHQKEAFEGTLLMRKAGLVKIPAQKLKLFKEGRIKLETEIAQDTSNAEYRFLRLIIQEHAPKIVKYNKQLDGDKLQIKKQFKSLPLVVQDAIVDYSKSSKILRQQDL</sequence>
<protein>
    <submittedName>
        <fullName evidence="1">Uncharacterized protein</fullName>
    </submittedName>
</protein>
<dbReference type="EMBL" id="RBKU01000001">
    <property type="protein sequence ID" value="RKR83941.1"/>
    <property type="molecule type" value="Genomic_DNA"/>
</dbReference>
<evidence type="ECO:0000313" key="1">
    <source>
        <dbReference type="EMBL" id="RKR83941.1"/>
    </source>
</evidence>
<proteinExistence type="predicted"/>
<reference evidence="1 2" key="1">
    <citation type="submission" date="2018-10" db="EMBL/GenBank/DDBJ databases">
        <title>Genomic Encyclopedia of Archaeal and Bacterial Type Strains, Phase II (KMG-II): from individual species to whole genera.</title>
        <authorList>
            <person name="Goeker M."/>
        </authorList>
    </citation>
    <scope>NUCLEOTIDE SEQUENCE [LARGE SCALE GENOMIC DNA]</scope>
    <source>
        <strain evidence="1 2">DSM 18602</strain>
    </source>
</reference>
<organism evidence="1 2">
    <name type="scientific">Mucilaginibacter gracilis</name>
    <dbReference type="NCBI Taxonomy" id="423350"/>
    <lineage>
        <taxon>Bacteria</taxon>
        <taxon>Pseudomonadati</taxon>
        <taxon>Bacteroidota</taxon>
        <taxon>Sphingobacteriia</taxon>
        <taxon>Sphingobacteriales</taxon>
        <taxon>Sphingobacteriaceae</taxon>
        <taxon>Mucilaginibacter</taxon>
    </lineage>
</organism>
<dbReference type="RefSeq" id="WP_121199384.1">
    <property type="nucleotide sequence ID" value="NZ_RBKU01000001.1"/>
</dbReference>
<dbReference type="OrthoDB" id="663842at2"/>
<name>A0A495J5E7_9SPHI</name>